<dbReference type="Proteomes" id="UP001067235">
    <property type="component" value="Unassembled WGS sequence"/>
</dbReference>
<accession>A0ABT4MTS2</accession>
<protein>
    <submittedName>
        <fullName evidence="2">Uncharacterized protein</fullName>
    </submittedName>
</protein>
<gene>
    <name evidence="2" type="ORF">O4213_06615</name>
</gene>
<reference evidence="2" key="1">
    <citation type="submission" date="2022-12" db="EMBL/GenBank/DDBJ databases">
        <authorList>
            <person name="Krivoruchko A.V."/>
            <person name="Elkin A."/>
        </authorList>
    </citation>
    <scope>NUCLEOTIDE SEQUENCE</scope>
    <source>
        <strain evidence="2">IEGM 1388</strain>
    </source>
</reference>
<evidence type="ECO:0000313" key="3">
    <source>
        <dbReference type="Proteomes" id="UP001067235"/>
    </source>
</evidence>
<feature type="region of interest" description="Disordered" evidence="1">
    <location>
        <begin position="258"/>
        <end position="296"/>
    </location>
</feature>
<comment type="caution">
    <text evidence="2">The sequence shown here is derived from an EMBL/GenBank/DDBJ whole genome shotgun (WGS) entry which is preliminary data.</text>
</comment>
<dbReference type="RefSeq" id="WP_301570168.1">
    <property type="nucleotide sequence ID" value="NZ_JAPWIE010000002.1"/>
</dbReference>
<dbReference type="EMBL" id="JAPWIE010000002">
    <property type="protein sequence ID" value="MCZ4549646.1"/>
    <property type="molecule type" value="Genomic_DNA"/>
</dbReference>
<evidence type="ECO:0000256" key="1">
    <source>
        <dbReference type="SAM" id="MobiDB-lite"/>
    </source>
</evidence>
<sequence>MTYWSNSQGRLMSEPEFIAAIAAQLQSAAPPGATGAKVAFSFAGTGTRYALTYFGQVSQYPVSVPPQALELARDLRVGRYQSGGDACLLLEITVGAGAPVTRFDHGENGPIDPGLIFDADAYRDDLMRYPRRAPAWLVEYVGGTPLAQLTSGSYFPFPSAASVPAHATDAQAAVLIALDFIRVRNLDFTGHNLYSLTAQRIQAGYRVFTQAPVDPARAGGRMRLIFLVADDGVVEMPSPAMTPEANELMFTQRTFERSRQRSQTPSVHAPAQSGGGVGVATRGPQESTQDVPGAREAQVARDNMWRGVGQMYEPLLPPLADNAELWPGGMRGYRVVRRNRTTLLATDGLSAPSLIGGGTSTAFGPTPGGSILGVGAEFFAETIDPELRADDSARNHWLFTVLSAVAAQGAAGGSDFVATITGSPDAVYVELPGVTAPREWLVGNTMGVLLSNKGWGAPSGFDTPLGRVALVSVTVLRASESVTTSAWPAAAGEIFRQLTARRLGHYFDPERDAIY</sequence>
<proteinExistence type="predicted"/>
<organism evidence="2 3">
    <name type="scientific">Gordonia rubripertincta</name>
    <name type="common">Rhodococcus corallinus</name>
    <dbReference type="NCBI Taxonomy" id="36822"/>
    <lineage>
        <taxon>Bacteria</taxon>
        <taxon>Bacillati</taxon>
        <taxon>Actinomycetota</taxon>
        <taxon>Actinomycetes</taxon>
        <taxon>Mycobacteriales</taxon>
        <taxon>Gordoniaceae</taxon>
        <taxon>Gordonia</taxon>
    </lineage>
</organism>
<keyword evidence="3" id="KW-1185">Reference proteome</keyword>
<name>A0ABT4MTS2_GORRU</name>
<evidence type="ECO:0000313" key="2">
    <source>
        <dbReference type="EMBL" id="MCZ4549646.1"/>
    </source>
</evidence>